<dbReference type="Gene3D" id="2.40.30.110">
    <property type="entry name" value="Aminomethyltransferase beta-barrel domains"/>
    <property type="match status" value="1"/>
</dbReference>
<dbReference type="GO" id="GO:0005960">
    <property type="term" value="C:glycine cleavage complex"/>
    <property type="evidence" value="ECO:0007669"/>
    <property type="project" value="InterPro"/>
</dbReference>
<evidence type="ECO:0000256" key="7">
    <source>
        <dbReference type="PIRSR" id="PIRSR006487-1"/>
    </source>
</evidence>
<dbReference type="Gene3D" id="3.30.1360.120">
    <property type="entry name" value="Probable tRNA modification gtpase trme, domain 1"/>
    <property type="match status" value="1"/>
</dbReference>
<evidence type="ECO:0000256" key="3">
    <source>
        <dbReference type="ARBA" id="ARBA00022576"/>
    </source>
</evidence>
<dbReference type="PANTHER" id="PTHR43757:SF2">
    <property type="entry name" value="AMINOMETHYLTRANSFERASE, MITOCHONDRIAL"/>
    <property type="match status" value="1"/>
</dbReference>
<dbReference type="SUPFAM" id="SSF101790">
    <property type="entry name" value="Aminomethyltransferase beta-barrel domain"/>
    <property type="match status" value="1"/>
</dbReference>
<evidence type="ECO:0000313" key="11">
    <source>
        <dbReference type="Proteomes" id="UP000253426"/>
    </source>
</evidence>
<feature type="binding site" evidence="7">
    <location>
        <position position="179"/>
    </location>
    <ligand>
        <name>substrate</name>
    </ligand>
</feature>
<dbReference type="GO" id="GO:0008168">
    <property type="term" value="F:methyltransferase activity"/>
    <property type="evidence" value="ECO:0007669"/>
    <property type="project" value="UniProtKB-KW"/>
</dbReference>
<dbReference type="FunFam" id="3.30.70.1400:FF:000001">
    <property type="entry name" value="Aminomethyltransferase"/>
    <property type="match status" value="1"/>
</dbReference>
<comment type="similarity">
    <text evidence="1">Belongs to the GcvT family.</text>
</comment>
<keyword evidence="11" id="KW-1185">Reference proteome</keyword>
<evidence type="ECO:0000256" key="1">
    <source>
        <dbReference type="ARBA" id="ARBA00008609"/>
    </source>
</evidence>
<dbReference type="Pfam" id="PF01571">
    <property type="entry name" value="GCV_T"/>
    <property type="match status" value="1"/>
</dbReference>
<gene>
    <name evidence="10" type="ORF">DES53_10634</name>
</gene>
<keyword evidence="10" id="KW-0489">Methyltransferase</keyword>
<dbReference type="Gene3D" id="3.30.70.1400">
    <property type="entry name" value="Aminomethyltransferase beta-barrel domains"/>
    <property type="match status" value="1"/>
</dbReference>
<dbReference type="InterPro" id="IPR013977">
    <property type="entry name" value="GcvT_C"/>
</dbReference>
<organism evidence="10 11">
    <name type="scientific">Roseimicrobium gellanilyticum</name>
    <dbReference type="NCBI Taxonomy" id="748857"/>
    <lineage>
        <taxon>Bacteria</taxon>
        <taxon>Pseudomonadati</taxon>
        <taxon>Verrucomicrobiota</taxon>
        <taxon>Verrucomicrobiia</taxon>
        <taxon>Verrucomicrobiales</taxon>
        <taxon>Verrucomicrobiaceae</taxon>
        <taxon>Roseimicrobium</taxon>
    </lineage>
</organism>
<dbReference type="Gene3D" id="4.10.1250.10">
    <property type="entry name" value="Aminomethyltransferase fragment"/>
    <property type="match status" value="1"/>
</dbReference>
<dbReference type="NCBIfam" id="NF001567">
    <property type="entry name" value="PRK00389.1"/>
    <property type="match status" value="1"/>
</dbReference>
<dbReference type="InterPro" id="IPR027266">
    <property type="entry name" value="TrmE/GcvT-like"/>
</dbReference>
<protein>
    <recommendedName>
        <fullName evidence="2">aminomethyltransferase</fullName>
        <ecNumber evidence="2">2.1.2.10</ecNumber>
    </recommendedName>
    <alternativeName>
        <fullName evidence="5">Glycine cleavage system T protein</fullName>
    </alternativeName>
</protein>
<dbReference type="GO" id="GO:0006546">
    <property type="term" value="P:glycine catabolic process"/>
    <property type="evidence" value="ECO:0007669"/>
    <property type="project" value="InterPro"/>
</dbReference>
<dbReference type="EC" id="2.1.2.10" evidence="2"/>
<evidence type="ECO:0000259" key="9">
    <source>
        <dbReference type="Pfam" id="PF08669"/>
    </source>
</evidence>
<evidence type="ECO:0000256" key="2">
    <source>
        <dbReference type="ARBA" id="ARBA00012616"/>
    </source>
</evidence>
<dbReference type="InterPro" id="IPR028896">
    <property type="entry name" value="GcvT/YgfZ/DmdA"/>
</dbReference>
<dbReference type="GO" id="GO:0008483">
    <property type="term" value="F:transaminase activity"/>
    <property type="evidence" value="ECO:0007669"/>
    <property type="project" value="UniProtKB-KW"/>
</dbReference>
<dbReference type="GO" id="GO:0004047">
    <property type="term" value="F:aminomethyltransferase activity"/>
    <property type="evidence" value="ECO:0007669"/>
    <property type="project" value="UniProtKB-EC"/>
</dbReference>
<dbReference type="Proteomes" id="UP000253426">
    <property type="component" value="Unassembled WGS sequence"/>
</dbReference>
<comment type="catalytic activity">
    <reaction evidence="6">
        <text>N(6)-[(R)-S(8)-aminomethyldihydrolipoyl]-L-lysyl-[protein] + (6S)-5,6,7,8-tetrahydrofolate = N(6)-[(R)-dihydrolipoyl]-L-lysyl-[protein] + (6R)-5,10-methylene-5,6,7,8-tetrahydrofolate + NH4(+)</text>
        <dbReference type="Rhea" id="RHEA:16945"/>
        <dbReference type="Rhea" id="RHEA-COMP:10475"/>
        <dbReference type="Rhea" id="RHEA-COMP:10492"/>
        <dbReference type="ChEBI" id="CHEBI:15636"/>
        <dbReference type="ChEBI" id="CHEBI:28938"/>
        <dbReference type="ChEBI" id="CHEBI:57453"/>
        <dbReference type="ChEBI" id="CHEBI:83100"/>
        <dbReference type="ChEBI" id="CHEBI:83143"/>
        <dbReference type="EC" id="2.1.2.10"/>
    </reaction>
</comment>
<feature type="domain" description="Aminomethyltransferase C-terminal" evidence="9">
    <location>
        <begin position="266"/>
        <end position="343"/>
    </location>
</feature>
<dbReference type="InterPro" id="IPR029043">
    <property type="entry name" value="GcvT/YgfZ_C"/>
</dbReference>
<dbReference type="PANTHER" id="PTHR43757">
    <property type="entry name" value="AMINOMETHYLTRANSFERASE"/>
    <property type="match status" value="1"/>
</dbReference>
<feature type="domain" description="GCVT N-terminal" evidence="8">
    <location>
        <begin position="1"/>
        <end position="246"/>
    </location>
</feature>
<reference evidence="10 11" key="1">
    <citation type="submission" date="2018-06" db="EMBL/GenBank/DDBJ databases">
        <title>Genomic Encyclopedia of Type Strains, Phase IV (KMG-IV): sequencing the most valuable type-strain genomes for metagenomic binning, comparative biology and taxonomic classification.</title>
        <authorList>
            <person name="Goeker M."/>
        </authorList>
    </citation>
    <scope>NUCLEOTIDE SEQUENCE [LARGE SCALE GENOMIC DNA]</scope>
    <source>
        <strain evidence="10 11">DSM 25532</strain>
    </source>
</reference>
<dbReference type="EMBL" id="QNRR01000006">
    <property type="protein sequence ID" value="RBP42330.1"/>
    <property type="molecule type" value="Genomic_DNA"/>
</dbReference>
<dbReference type="GO" id="GO:0032259">
    <property type="term" value="P:methylation"/>
    <property type="evidence" value="ECO:0007669"/>
    <property type="project" value="UniProtKB-KW"/>
</dbReference>
<dbReference type="InterPro" id="IPR006222">
    <property type="entry name" value="GCVT_N"/>
</dbReference>
<dbReference type="PIRSF" id="PIRSF006487">
    <property type="entry name" value="GcvT"/>
    <property type="match status" value="1"/>
</dbReference>
<dbReference type="InterPro" id="IPR006223">
    <property type="entry name" value="GcvT"/>
</dbReference>
<dbReference type="SUPFAM" id="SSF103025">
    <property type="entry name" value="Folate-binding domain"/>
    <property type="match status" value="1"/>
</dbReference>
<accession>A0A366HJP7</accession>
<proteinExistence type="inferred from homology"/>
<dbReference type="AlphaFoldDB" id="A0A366HJP7"/>
<comment type="caution">
    <text evidence="10">The sequence shown here is derived from an EMBL/GenBank/DDBJ whole genome shotgun (WGS) entry which is preliminary data.</text>
</comment>
<name>A0A366HJP7_9BACT</name>
<evidence type="ECO:0000256" key="4">
    <source>
        <dbReference type="ARBA" id="ARBA00022679"/>
    </source>
</evidence>
<dbReference type="NCBIfam" id="TIGR00528">
    <property type="entry name" value="gcvT"/>
    <property type="match status" value="1"/>
</dbReference>
<keyword evidence="3" id="KW-0032">Aminotransferase</keyword>
<sequence length="349" mass="37848">MVPFAGWEMPVQYTGIVEEHKAVRERVGIFDISHMGQLLFEGPGAEAFLNRAFTNNVSSLEPGHGQYSLMLNAQGGVIDDLIVYRLSQREYFVVVNASMIAVDEAHLRSLNWGEDVEFANISAVTGGVAVQGPKSREVFKKVFGPDAPYPERNTISLSVTEEGILYLCGTGYTGEEGFEFFAPAVTFGGWFEKLVAAAREVGGQPCGLGARDSLRLEMGYPLNGNDLAPDKTPLEAGLGFFVDLTKETFTGQDVLLEQKARGLGTKLTGFRMTSAGPPPRPHYSVWHEGTQVGEVCSGGLAPSLGQGIGMAYLPANLSKPGTALEIEIRGKRYPAETVKKPFYRTEKQS</sequence>
<evidence type="ECO:0000256" key="6">
    <source>
        <dbReference type="ARBA" id="ARBA00047665"/>
    </source>
</evidence>
<dbReference type="Pfam" id="PF08669">
    <property type="entry name" value="GCV_T_C"/>
    <property type="match status" value="1"/>
</dbReference>
<evidence type="ECO:0000256" key="5">
    <source>
        <dbReference type="ARBA" id="ARBA00031395"/>
    </source>
</evidence>
<keyword evidence="4 10" id="KW-0808">Transferase</keyword>
<evidence type="ECO:0000259" key="8">
    <source>
        <dbReference type="Pfam" id="PF01571"/>
    </source>
</evidence>
<evidence type="ECO:0000313" key="10">
    <source>
        <dbReference type="EMBL" id="RBP42330.1"/>
    </source>
</evidence>
<dbReference type="GO" id="GO:0005829">
    <property type="term" value="C:cytosol"/>
    <property type="evidence" value="ECO:0007669"/>
    <property type="project" value="TreeGrafter"/>
</dbReference>